<comment type="similarity">
    <text evidence="2">Belongs to the bacterial solute-binding protein 2 family.</text>
</comment>
<evidence type="ECO:0000259" key="4">
    <source>
        <dbReference type="Pfam" id="PF13407"/>
    </source>
</evidence>
<feature type="transmembrane region" description="Helical" evidence="3">
    <location>
        <begin position="29"/>
        <end position="48"/>
    </location>
</feature>
<gene>
    <name evidence="5" type="ordered locus">TREAZ_2169</name>
</gene>
<dbReference type="Pfam" id="PF13407">
    <property type="entry name" value="Peripla_BP_4"/>
    <property type="match status" value="1"/>
</dbReference>
<dbReference type="HOGENOM" id="CLU_037628_3_0_12"/>
<dbReference type="InParanoid" id="F5Y8T6"/>
<dbReference type="PANTHER" id="PTHR30036:SF8">
    <property type="entry name" value="ABC-TYPE SUGAR TRANSPORT SYSTEM PERIPLASMIC COMPONENT-LIKE PROTEIN"/>
    <property type="match status" value="1"/>
</dbReference>
<evidence type="ECO:0000256" key="1">
    <source>
        <dbReference type="ARBA" id="ARBA00004196"/>
    </source>
</evidence>
<feature type="domain" description="Periplasmic binding protein" evidence="4">
    <location>
        <begin position="70"/>
        <end position="328"/>
    </location>
</feature>
<evidence type="ECO:0000256" key="2">
    <source>
        <dbReference type="ARBA" id="ARBA00007639"/>
    </source>
</evidence>
<dbReference type="GO" id="GO:0030246">
    <property type="term" value="F:carbohydrate binding"/>
    <property type="evidence" value="ECO:0007669"/>
    <property type="project" value="TreeGrafter"/>
</dbReference>
<dbReference type="InterPro" id="IPR025997">
    <property type="entry name" value="SBP_2_dom"/>
</dbReference>
<reference evidence="5 6" key="2">
    <citation type="journal article" date="2011" name="ISME J.">
        <title>RNA-seq reveals cooperative metabolic interactions between two termite-gut spirochete species in co-culture.</title>
        <authorList>
            <person name="Rosenthal A.Z."/>
            <person name="Matson E.G."/>
            <person name="Eldar A."/>
            <person name="Leadbetter J.R."/>
        </authorList>
    </citation>
    <scope>NUCLEOTIDE SEQUENCE [LARGE SCALE GENOMIC DNA]</scope>
    <source>
        <strain evidence="6">ATCC BAA-888 / DSM 13862 / ZAS-9</strain>
    </source>
</reference>
<proteinExistence type="inferred from homology"/>
<keyword evidence="5" id="KW-0762">Sugar transport</keyword>
<dbReference type="CDD" id="cd20000">
    <property type="entry name" value="PBP1_ABC_rhamnose"/>
    <property type="match status" value="1"/>
</dbReference>
<dbReference type="GO" id="GO:0030288">
    <property type="term" value="C:outer membrane-bounded periplasmic space"/>
    <property type="evidence" value="ECO:0007669"/>
    <property type="project" value="TreeGrafter"/>
</dbReference>
<dbReference type="Gene3D" id="3.40.50.2300">
    <property type="match status" value="2"/>
</dbReference>
<dbReference type="InterPro" id="IPR028082">
    <property type="entry name" value="Peripla_BP_I"/>
</dbReference>
<keyword evidence="6" id="KW-1185">Reference proteome</keyword>
<dbReference type="SUPFAM" id="SSF53822">
    <property type="entry name" value="Periplasmic binding protein-like I"/>
    <property type="match status" value="1"/>
</dbReference>
<organism evidence="5 6">
    <name type="scientific">Leadbettera azotonutricia (strain ATCC BAA-888 / DSM 13862 / ZAS-9)</name>
    <name type="common">Treponema azotonutricium</name>
    <dbReference type="NCBI Taxonomy" id="545695"/>
    <lineage>
        <taxon>Bacteria</taxon>
        <taxon>Pseudomonadati</taxon>
        <taxon>Spirochaetota</taxon>
        <taxon>Spirochaetia</taxon>
        <taxon>Spirochaetales</taxon>
        <taxon>Breznakiellaceae</taxon>
        <taxon>Leadbettera</taxon>
    </lineage>
</organism>
<evidence type="ECO:0000313" key="6">
    <source>
        <dbReference type="Proteomes" id="UP000009222"/>
    </source>
</evidence>
<dbReference type="AlphaFoldDB" id="F5Y8T6"/>
<accession>F5Y8T6</accession>
<dbReference type="PANTHER" id="PTHR30036">
    <property type="entry name" value="D-XYLOSE-BINDING PERIPLASMIC PROTEIN"/>
    <property type="match status" value="1"/>
</dbReference>
<dbReference type="STRING" id="545695.TREAZ_2169"/>
<protein>
    <submittedName>
        <fullName evidence="5">ABC sugar transporter, periplasmic ligand binding protein</fullName>
    </submittedName>
</protein>
<dbReference type="Proteomes" id="UP000009222">
    <property type="component" value="Chromosome"/>
</dbReference>
<keyword evidence="3" id="KW-0812">Transmembrane</keyword>
<dbReference type="InterPro" id="IPR050555">
    <property type="entry name" value="Bact_Solute-Bind_Prot2"/>
</dbReference>
<keyword evidence="3" id="KW-1133">Transmembrane helix</keyword>
<evidence type="ECO:0000313" key="5">
    <source>
        <dbReference type="EMBL" id="AEF83396.1"/>
    </source>
</evidence>
<keyword evidence="5" id="KW-0813">Transport</keyword>
<dbReference type="eggNOG" id="COG1879">
    <property type="taxonomic scope" value="Bacteria"/>
</dbReference>
<sequence>MNGKAPFRVIPERLLFCPKIRYTNFMKRIMSILSFLLGAVIVLGGLGGCRKNSRTVLNGEVAEKPGKIIIYFIPKNLGNPYFDALSSGFYNAIAQLGEDNFQYYYTGPDTAEATSQIPYVEEALRNKADAVFIAANSNDALNGIFDRARQQGTRIYIINQDIPGSESHRNAAILPVNFDTIGNSLMEQFGKLMDYEGKFAILSATDDAPDQNTWISLIRQELAADPQYSRMELVEVAYGDDQYEKSVAETEALLARHSDLKGLIAPTAVGLPAAAALIREKGLSEKIRITGLGLPSEMLEFVLDGTCERFQLWNPPYEGYLGVYLIWAEKRAGFVPVPGAVFTAGRLGEYTILPNGQILTLQTPMVYDLSNIREYAILF</sequence>
<keyword evidence="3" id="KW-0472">Membrane</keyword>
<comment type="subcellular location">
    <subcellularLocation>
        <location evidence="1">Cell envelope</location>
    </subcellularLocation>
</comment>
<dbReference type="KEGG" id="taz:TREAZ_2169"/>
<dbReference type="EMBL" id="CP001841">
    <property type="protein sequence ID" value="AEF83396.1"/>
    <property type="molecule type" value="Genomic_DNA"/>
</dbReference>
<evidence type="ECO:0000256" key="3">
    <source>
        <dbReference type="SAM" id="Phobius"/>
    </source>
</evidence>
<name>F5Y8T6_LEAAZ</name>
<reference evidence="6" key="1">
    <citation type="submission" date="2009-12" db="EMBL/GenBank/DDBJ databases">
        <title>Complete sequence of Treponema azotonutricium strain ZAS-9.</title>
        <authorList>
            <person name="Tetu S.G."/>
            <person name="Matson E."/>
            <person name="Ren Q."/>
            <person name="Seshadri R."/>
            <person name="Elbourne L."/>
            <person name="Hassan K.A."/>
            <person name="Durkin A."/>
            <person name="Radune D."/>
            <person name="Mohamoud Y."/>
            <person name="Shay R."/>
            <person name="Jin S."/>
            <person name="Zhang X."/>
            <person name="Lucey K."/>
            <person name="Ballor N.R."/>
            <person name="Ottesen E."/>
            <person name="Rosenthal R."/>
            <person name="Allen A."/>
            <person name="Leadbetter J.R."/>
            <person name="Paulsen I.T."/>
        </authorList>
    </citation>
    <scope>NUCLEOTIDE SEQUENCE [LARGE SCALE GENOMIC DNA]</scope>
    <source>
        <strain evidence="6">ATCC BAA-888 / DSM 13862 / ZAS-9</strain>
    </source>
</reference>